<dbReference type="RefSeq" id="WP_190548913.1">
    <property type="nucleotide sequence ID" value="NZ_CAWPNO010000094.1"/>
</dbReference>
<name>A0ABR8AHA5_9CYAN</name>
<comment type="caution">
    <text evidence="2">The sequence shown here is derived from an EMBL/GenBank/DDBJ whole genome shotgun (WGS) entry which is preliminary data.</text>
</comment>
<dbReference type="InterPro" id="IPR003593">
    <property type="entry name" value="AAA+_ATPase"/>
</dbReference>
<feature type="domain" description="AAA+ ATPase" evidence="1">
    <location>
        <begin position="45"/>
        <end position="207"/>
    </location>
</feature>
<dbReference type="Gene3D" id="3.40.50.300">
    <property type="entry name" value="P-loop containing nucleotide triphosphate hydrolases"/>
    <property type="match status" value="1"/>
</dbReference>
<keyword evidence="3" id="KW-1185">Reference proteome</keyword>
<dbReference type="InterPro" id="IPR027417">
    <property type="entry name" value="P-loop_NTPase"/>
</dbReference>
<accession>A0ABR8AHA5</accession>
<organism evidence="2 3">
    <name type="scientific">Calothrix parietina FACHB-288</name>
    <dbReference type="NCBI Taxonomy" id="2692896"/>
    <lineage>
        <taxon>Bacteria</taxon>
        <taxon>Bacillati</taxon>
        <taxon>Cyanobacteriota</taxon>
        <taxon>Cyanophyceae</taxon>
        <taxon>Nostocales</taxon>
        <taxon>Calotrichaceae</taxon>
        <taxon>Calothrix</taxon>
    </lineage>
</organism>
<evidence type="ECO:0000313" key="2">
    <source>
        <dbReference type="EMBL" id="MBD2199427.1"/>
    </source>
</evidence>
<evidence type="ECO:0000313" key="3">
    <source>
        <dbReference type="Proteomes" id="UP000658514"/>
    </source>
</evidence>
<dbReference type="Proteomes" id="UP000658514">
    <property type="component" value="Unassembled WGS sequence"/>
</dbReference>
<dbReference type="Pfam" id="PF07728">
    <property type="entry name" value="AAA_5"/>
    <property type="match status" value="1"/>
</dbReference>
<dbReference type="PANTHER" id="PTHR42759:SF1">
    <property type="entry name" value="MAGNESIUM-CHELATASE SUBUNIT CHLD"/>
    <property type="match status" value="1"/>
</dbReference>
<dbReference type="InterPro" id="IPR011704">
    <property type="entry name" value="ATPase_dyneun-rel_AAA"/>
</dbReference>
<dbReference type="InterPro" id="IPR050764">
    <property type="entry name" value="CbbQ/NirQ/NorQ/GpvN"/>
</dbReference>
<dbReference type="PANTHER" id="PTHR42759">
    <property type="entry name" value="MOXR FAMILY PROTEIN"/>
    <property type="match status" value="1"/>
</dbReference>
<reference evidence="2 3" key="1">
    <citation type="journal article" date="2020" name="ISME J.">
        <title>Comparative genomics reveals insights into cyanobacterial evolution and habitat adaptation.</title>
        <authorList>
            <person name="Chen M.Y."/>
            <person name="Teng W.K."/>
            <person name="Zhao L."/>
            <person name="Hu C.X."/>
            <person name="Zhou Y.K."/>
            <person name="Han B.P."/>
            <person name="Song L.R."/>
            <person name="Shu W.S."/>
        </authorList>
    </citation>
    <scope>NUCLEOTIDE SEQUENCE [LARGE SCALE GENOMIC DNA]</scope>
    <source>
        <strain evidence="2 3">FACHB-288</strain>
    </source>
</reference>
<protein>
    <submittedName>
        <fullName evidence="2">MoxR family ATPase</fullName>
    </submittedName>
</protein>
<dbReference type="SMART" id="SM00382">
    <property type="entry name" value="AAA"/>
    <property type="match status" value="1"/>
</dbReference>
<evidence type="ECO:0000259" key="1">
    <source>
        <dbReference type="SMART" id="SM00382"/>
    </source>
</evidence>
<dbReference type="SUPFAM" id="SSF52540">
    <property type="entry name" value="P-loop containing nucleoside triphosphate hydrolases"/>
    <property type="match status" value="1"/>
</dbReference>
<dbReference type="CDD" id="cd00009">
    <property type="entry name" value="AAA"/>
    <property type="match status" value="1"/>
</dbReference>
<dbReference type="EMBL" id="JACJQH010000059">
    <property type="protein sequence ID" value="MBD2199427.1"/>
    <property type="molecule type" value="Genomic_DNA"/>
</dbReference>
<sequence length="299" mass="35063">MVESAKSLVYTGKKHPDLEEQTDWGKPYKPSEELIKAVNITISLKKRPLLLKGEPGCGKTCLAKAVAYELGLPYKPWYIKSTTKAKDGFYSYDAVRRLRDAQLREQQKYNVDDLANYITKGPLYEAFENTKQRTVVLIDEIDKADLDFPNDLLQELDEKRFFIQETGQIITAVQPPIIFITSNNEKDLPDAFLRRCLFHYIEFPKDKQLEDIVQFHFPESPKEYRKKAVERFTRLREQMEKGSGKTGKKVSTSELIDWFKLLLLYPEEFANLERKLPFPEALLKYEKDYQQYIPKEEKK</sequence>
<gene>
    <name evidence="2" type="ORF">H6G24_28765</name>
</gene>
<proteinExistence type="predicted"/>